<dbReference type="InterPro" id="IPR058792">
    <property type="entry name" value="Beta-barrel_RND_2"/>
</dbReference>
<comment type="similarity">
    <text evidence="1">Belongs to the membrane fusion protein (MFP) (TC 8.A.1) family.</text>
</comment>
<dbReference type="SUPFAM" id="SSF111369">
    <property type="entry name" value="HlyD-like secretion proteins"/>
    <property type="match status" value="1"/>
</dbReference>
<keyword evidence="3" id="KW-0472">Membrane</keyword>
<name>A0A4P6PC32_9GAMM</name>
<dbReference type="EMBL" id="CP034759">
    <property type="protein sequence ID" value="QBG37217.1"/>
    <property type="molecule type" value="Genomic_DNA"/>
</dbReference>
<dbReference type="Proteomes" id="UP000290244">
    <property type="component" value="Chromosome"/>
</dbReference>
<dbReference type="Gene3D" id="2.40.50.100">
    <property type="match status" value="1"/>
</dbReference>
<evidence type="ECO:0000313" key="7">
    <source>
        <dbReference type="Proteomes" id="UP000290244"/>
    </source>
</evidence>
<dbReference type="GO" id="GO:0015562">
    <property type="term" value="F:efflux transmembrane transporter activity"/>
    <property type="evidence" value="ECO:0007669"/>
    <property type="project" value="TreeGrafter"/>
</dbReference>
<dbReference type="InterPro" id="IPR006143">
    <property type="entry name" value="RND_pump_MFP"/>
</dbReference>
<feature type="domain" description="CusB-like beta-barrel" evidence="4">
    <location>
        <begin position="239"/>
        <end position="306"/>
    </location>
</feature>
<evidence type="ECO:0000313" key="6">
    <source>
        <dbReference type="EMBL" id="QBG37217.1"/>
    </source>
</evidence>
<reference evidence="6 7" key="1">
    <citation type="submission" date="2018-12" db="EMBL/GenBank/DDBJ databases">
        <title>Complete genome of Litorilituus sediminis.</title>
        <authorList>
            <person name="Liu A."/>
            <person name="Rong J."/>
        </authorList>
    </citation>
    <scope>NUCLEOTIDE SEQUENCE [LARGE SCALE GENOMIC DNA]</scope>
    <source>
        <strain evidence="6 7">JCM 17549</strain>
    </source>
</reference>
<dbReference type="GO" id="GO:1990281">
    <property type="term" value="C:efflux pump complex"/>
    <property type="evidence" value="ECO:0007669"/>
    <property type="project" value="TreeGrafter"/>
</dbReference>
<keyword evidence="3" id="KW-1133">Transmembrane helix</keyword>
<protein>
    <submittedName>
        <fullName evidence="6">Efflux RND transporter periplasmic adaptor subunit</fullName>
    </submittedName>
</protein>
<dbReference type="Gene3D" id="2.40.30.170">
    <property type="match status" value="1"/>
</dbReference>
<evidence type="ECO:0000256" key="2">
    <source>
        <dbReference type="SAM" id="Coils"/>
    </source>
</evidence>
<dbReference type="AlphaFoldDB" id="A0A4P6PC32"/>
<gene>
    <name evidence="6" type="ORF">EMK97_16500</name>
</gene>
<evidence type="ECO:0000256" key="1">
    <source>
        <dbReference type="ARBA" id="ARBA00009477"/>
    </source>
</evidence>
<dbReference type="OrthoDB" id="5730196at2"/>
<evidence type="ECO:0000256" key="3">
    <source>
        <dbReference type="SAM" id="Phobius"/>
    </source>
</evidence>
<dbReference type="NCBIfam" id="TIGR01730">
    <property type="entry name" value="RND_mfp"/>
    <property type="match status" value="1"/>
</dbReference>
<dbReference type="RefSeq" id="WP_130603884.1">
    <property type="nucleotide sequence ID" value="NZ_CP034759.1"/>
</dbReference>
<dbReference type="Gene3D" id="1.10.287.470">
    <property type="entry name" value="Helix hairpin bin"/>
    <property type="match status" value="1"/>
</dbReference>
<accession>A0A4P6PC32</accession>
<keyword evidence="2" id="KW-0175">Coiled coil</keyword>
<evidence type="ECO:0000259" key="4">
    <source>
        <dbReference type="Pfam" id="PF25954"/>
    </source>
</evidence>
<sequence length="373" mass="40817">MNNSTHDSQQDFAKQKLAKPSLIKRAFLPILALLVLLIMVAWLAGSFNNKVAPHRSAIEKVNLADYFEVKATKVESYEGVAASLVAKQDTIISARILARINKIHVRAGDSVSQGQALITLEQQELLAKVSEAKQQVNAIKAKYLEAQLNYQRASELFAKKIVSAYDLDKSKADFDSMAAQLTGAKENLTQSEAALSYATITSPIDGVVVDRFAQPGNTAQPGDKLLTLYNPLSLRVEGYVREALALNLSLGDSINVELDSLNKQVIGQVEEIVPAAHTGSRSFLIKVAITFQDNLLSGMYARMKIPAAVESKLYVPQNYISQLGQLSFVYRYHQQSIQRQYVRLGKTNQAGDVAIISGVNLGDKLVLPSQLAI</sequence>
<keyword evidence="7" id="KW-1185">Reference proteome</keyword>
<dbReference type="Pfam" id="PF25973">
    <property type="entry name" value="BSH_CzcB"/>
    <property type="match status" value="1"/>
</dbReference>
<dbReference type="Gene3D" id="2.40.420.20">
    <property type="match status" value="1"/>
</dbReference>
<feature type="domain" description="CzcB-like barrel-sandwich hybrid" evidence="5">
    <location>
        <begin position="91"/>
        <end position="228"/>
    </location>
</feature>
<feature type="coiled-coil region" evidence="2">
    <location>
        <begin position="122"/>
        <end position="149"/>
    </location>
</feature>
<dbReference type="InterPro" id="IPR058647">
    <property type="entry name" value="BSH_CzcB-like"/>
</dbReference>
<dbReference type="PANTHER" id="PTHR30469">
    <property type="entry name" value="MULTIDRUG RESISTANCE PROTEIN MDTA"/>
    <property type="match status" value="1"/>
</dbReference>
<organism evidence="6 7">
    <name type="scientific">Litorilituus sediminis</name>
    <dbReference type="NCBI Taxonomy" id="718192"/>
    <lineage>
        <taxon>Bacteria</taxon>
        <taxon>Pseudomonadati</taxon>
        <taxon>Pseudomonadota</taxon>
        <taxon>Gammaproteobacteria</taxon>
        <taxon>Alteromonadales</taxon>
        <taxon>Colwelliaceae</taxon>
        <taxon>Litorilituus</taxon>
    </lineage>
</organism>
<feature type="transmembrane region" description="Helical" evidence="3">
    <location>
        <begin position="26"/>
        <end position="45"/>
    </location>
</feature>
<dbReference type="Pfam" id="PF25954">
    <property type="entry name" value="Beta-barrel_RND_2"/>
    <property type="match status" value="1"/>
</dbReference>
<dbReference type="KEGG" id="lsd:EMK97_16500"/>
<keyword evidence="3" id="KW-0812">Transmembrane</keyword>
<proteinExistence type="inferred from homology"/>
<dbReference type="PANTHER" id="PTHR30469:SF15">
    <property type="entry name" value="HLYD FAMILY OF SECRETION PROTEINS"/>
    <property type="match status" value="1"/>
</dbReference>
<evidence type="ECO:0000259" key="5">
    <source>
        <dbReference type="Pfam" id="PF25973"/>
    </source>
</evidence>